<evidence type="ECO:0000313" key="11">
    <source>
        <dbReference type="EMBL" id="SEW33470.1"/>
    </source>
</evidence>
<evidence type="ECO:0000256" key="3">
    <source>
        <dbReference type="ARBA" id="ARBA00022722"/>
    </source>
</evidence>
<dbReference type="GeneID" id="99987692"/>
<dbReference type="GO" id="GO:0004519">
    <property type="term" value="F:endonuclease activity"/>
    <property type="evidence" value="ECO:0007669"/>
    <property type="project" value="UniProtKB-KW"/>
</dbReference>
<evidence type="ECO:0000256" key="9">
    <source>
        <dbReference type="SAM" id="Phobius"/>
    </source>
</evidence>
<keyword evidence="7" id="KW-0460">Magnesium</keyword>
<dbReference type="GO" id="GO:0046872">
    <property type="term" value="F:metal ion binding"/>
    <property type="evidence" value="ECO:0007669"/>
    <property type="project" value="UniProtKB-KW"/>
</dbReference>
<dbReference type="Gene3D" id="3.60.10.10">
    <property type="entry name" value="Endonuclease/exonuclease/phosphatase"/>
    <property type="match status" value="1"/>
</dbReference>
<evidence type="ECO:0000256" key="5">
    <source>
        <dbReference type="ARBA" id="ARBA00022763"/>
    </source>
</evidence>
<evidence type="ECO:0000256" key="7">
    <source>
        <dbReference type="ARBA" id="ARBA00022842"/>
    </source>
</evidence>
<keyword evidence="9" id="KW-0472">Membrane</keyword>
<dbReference type="RefSeq" id="WP_090259385.1">
    <property type="nucleotide sequence ID" value="NZ_FOIR01000002.1"/>
</dbReference>
<proteinExistence type="predicted"/>
<dbReference type="GO" id="GO:0006281">
    <property type="term" value="P:DNA repair"/>
    <property type="evidence" value="ECO:0007669"/>
    <property type="project" value="UniProtKB-KW"/>
</dbReference>
<dbReference type="PANTHER" id="PTHR15822">
    <property type="entry name" value="TRAF AND TNF RECEPTOR-ASSOCIATED PROTEIN"/>
    <property type="match status" value="1"/>
</dbReference>
<comment type="cofactor">
    <cofactor evidence="2">
        <name>Mg(2+)</name>
        <dbReference type="ChEBI" id="CHEBI:18420"/>
    </cofactor>
</comment>
<keyword evidence="12" id="KW-1185">Reference proteome</keyword>
<dbReference type="InterPro" id="IPR005135">
    <property type="entry name" value="Endo/exonuclease/phosphatase"/>
</dbReference>
<keyword evidence="4" id="KW-0479">Metal-binding</keyword>
<protein>
    <submittedName>
        <fullName evidence="11">Metal-dependent hydrolase, endonuclease/exonuclease/phosphatase family</fullName>
    </submittedName>
</protein>
<comment type="cofactor">
    <cofactor evidence="1">
        <name>Mn(2+)</name>
        <dbReference type="ChEBI" id="CHEBI:29035"/>
    </cofactor>
</comment>
<keyword evidence="11" id="KW-0255">Endonuclease</keyword>
<keyword evidence="8" id="KW-0234">DNA repair</keyword>
<evidence type="ECO:0000256" key="2">
    <source>
        <dbReference type="ARBA" id="ARBA00001946"/>
    </source>
</evidence>
<reference evidence="12" key="1">
    <citation type="submission" date="2016-10" db="EMBL/GenBank/DDBJ databases">
        <authorList>
            <person name="Varghese N."/>
            <person name="Submissions S."/>
        </authorList>
    </citation>
    <scope>NUCLEOTIDE SEQUENCE [LARGE SCALE GENOMIC DNA]</scope>
    <source>
        <strain evidence="12">CGMCC 1.12402</strain>
    </source>
</reference>
<evidence type="ECO:0000259" key="10">
    <source>
        <dbReference type="Pfam" id="PF03372"/>
    </source>
</evidence>
<keyword evidence="3" id="KW-0540">Nuclease</keyword>
<feature type="transmembrane region" description="Helical" evidence="9">
    <location>
        <begin position="31"/>
        <end position="56"/>
    </location>
</feature>
<feature type="domain" description="Endonuclease/exonuclease/phosphatase" evidence="10">
    <location>
        <begin position="97"/>
        <end position="323"/>
    </location>
</feature>
<evidence type="ECO:0000256" key="4">
    <source>
        <dbReference type="ARBA" id="ARBA00022723"/>
    </source>
</evidence>
<dbReference type="SUPFAM" id="SSF56219">
    <property type="entry name" value="DNase I-like"/>
    <property type="match status" value="1"/>
</dbReference>
<evidence type="ECO:0000256" key="1">
    <source>
        <dbReference type="ARBA" id="ARBA00001936"/>
    </source>
</evidence>
<dbReference type="GO" id="GO:0004527">
    <property type="term" value="F:exonuclease activity"/>
    <property type="evidence" value="ECO:0007669"/>
    <property type="project" value="UniProtKB-KW"/>
</dbReference>
<feature type="transmembrane region" description="Helical" evidence="9">
    <location>
        <begin position="63"/>
        <end position="82"/>
    </location>
</feature>
<sequence>MKSLTRFALTSWFVLSLLVYGSVLVSPKWVAYSALVSVGVPIIVVANLLLLIAAAIMKTTKAFYFLVLLLIAIPFINVGISFSGNDDLEEDGLKILNYNVKFFVDARKDNYSGIISWINAEDPDIICFQEFQPQTSLVERIRKNGNYEEAIFKDRSNLVIYSKYPILDKGLLLKDSELNNILYADINVNGDTIRVYSAHLESMGINPDKIQNPDGIRHEYESVKMKFLRASNSRTEQIDRMLVHAENSPYPVFIAGDFNDVPFSYNYFKIRRKYSNAFEKKGKGLGVTYNGKIPYLRIDNQFFSDSFKPKAFRTINNVYFSDHFPVIGIYEISR</sequence>
<keyword evidence="11" id="KW-0269">Exonuclease</keyword>
<gene>
    <name evidence="11" type="ORF">SAMN05216290_3010</name>
</gene>
<name>A0A1I0R0D0_9BACT</name>
<dbReference type="Proteomes" id="UP000199437">
    <property type="component" value="Unassembled WGS sequence"/>
</dbReference>
<dbReference type="OrthoDB" id="635146at2"/>
<dbReference type="CDD" id="cd09084">
    <property type="entry name" value="EEP-2"/>
    <property type="match status" value="1"/>
</dbReference>
<evidence type="ECO:0000256" key="6">
    <source>
        <dbReference type="ARBA" id="ARBA00022801"/>
    </source>
</evidence>
<evidence type="ECO:0000256" key="8">
    <source>
        <dbReference type="ARBA" id="ARBA00023204"/>
    </source>
</evidence>
<organism evidence="11 12">
    <name type="scientific">Roseivirga pacifica</name>
    <dbReference type="NCBI Taxonomy" id="1267423"/>
    <lineage>
        <taxon>Bacteria</taxon>
        <taxon>Pseudomonadati</taxon>
        <taxon>Bacteroidota</taxon>
        <taxon>Cytophagia</taxon>
        <taxon>Cytophagales</taxon>
        <taxon>Roseivirgaceae</taxon>
        <taxon>Roseivirga</taxon>
    </lineage>
</organism>
<accession>A0A1I0R0D0</accession>
<keyword evidence="9" id="KW-0812">Transmembrane</keyword>
<keyword evidence="9" id="KW-1133">Transmembrane helix</keyword>
<dbReference type="STRING" id="1267423.SAMN05216290_3010"/>
<keyword evidence="5" id="KW-0227">DNA damage</keyword>
<dbReference type="InterPro" id="IPR051547">
    <property type="entry name" value="TDP2-like"/>
</dbReference>
<dbReference type="AlphaFoldDB" id="A0A1I0R0D0"/>
<dbReference type="Pfam" id="PF03372">
    <property type="entry name" value="Exo_endo_phos"/>
    <property type="match status" value="1"/>
</dbReference>
<dbReference type="EMBL" id="FOIR01000002">
    <property type="protein sequence ID" value="SEW33470.1"/>
    <property type="molecule type" value="Genomic_DNA"/>
</dbReference>
<keyword evidence="6 11" id="KW-0378">Hydrolase</keyword>
<dbReference type="InterPro" id="IPR036691">
    <property type="entry name" value="Endo/exonu/phosph_ase_sf"/>
</dbReference>
<evidence type="ECO:0000313" key="12">
    <source>
        <dbReference type="Proteomes" id="UP000199437"/>
    </source>
</evidence>
<dbReference type="PANTHER" id="PTHR15822:SF4">
    <property type="entry name" value="TYROSYL-DNA PHOSPHODIESTERASE 2"/>
    <property type="match status" value="1"/>
</dbReference>